<evidence type="ECO:0000256" key="1">
    <source>
        <dbReference type="SAM" id="MobiDB-lite"/>
    </source>
</evidence>
<sequence>DARTTARRRNEAAAIRSLLLSNSRPAGQSAASHSAESSSKRARFDPPSATSAAVSSSTASPSWEAGISLVGRSGGGGNVAMNSTQVEQSVVSATAESSTAAVSVDLAAVKREGAVSAARFRSSEASDAASSDCSATSAATGQQIRTAAAAPCQKCQSSLTSRWTSLLARAQQQPKDDGQKQPGASSSNVAAVSDAQEANLSDGEIDIKPIVIDDD</sequence>
<feature type="region of interest" description="Disordered" evidence="1">
    <location>
        <begin position="167"/>
        <end position="215"/>
    </location>
</feature>
<proteinExistence type="predicted"/>
<feature type="compositionally biased region" description="Low complexity" evidence="1">
    <location>
        <begin position="180"/>
        <end position="195"/>
    </location>
</feature>
<dbReference type="AlphaFoldDB" id="A0A1I8FI76"/>
<reference evidence="3" key="1">
    <citation type="submission" date="2016-11" db="UniProtKB">
        <authorList>
            <consortium name="WormBaseParasite"/>
        </authorList>
    </citation>
    <scope>IDENTIFICATION</scope>
</reference>
<feature type="compositionally biased region" description="Low complexity" evidence="1">
    <location>
        <begin position="26"/>
        <end position="37"/>
    </location>
</feature>
<feature type="compositionally biased region" description="Low complexity" evidence="1">
    <location>
        <begin position="46"/>
        <end position="71"/>
    </location>
</feature>
<protein>
    <submittedName>
        <fullName evidence="3">PH domain-containing protein</fullName>
    </submittedName>
</protein>
<organism evidence="2 3">
    <name type="scientific">Macrostomum lignano</name>
    <dbReference type="NCBI Taxonomy" id="282301"/>
    <lineage>
        <taxon>Eukaryota</taxon>
        <taxon>Metazoa</taxon>
        <taxon>Spiralia</taxon>
        <taxon>Lophotrochozoa</taxon>
        <taxon>Platyhelminthes</taxon>
        <taxon>Rhabditophora</taxon>
        <taxon>Macrostomorpha</taxon>
        <taxon>Macrostomida</taxon>
        <taxon>Macrostomidae</taxon>
        <taxon>Macrostomum</taxon>
    </lineage>
</organism>
<keyword evidence="2" id="KW-1185">Reference proteome</keyword>
<name>A0A1I8FI76_9PLAT</name>
<accession>A0A1I8FI76</accession>
<dbReference type="Proteomes" id="UP000095280">
    <property type="component" value="Unplaced"/>
</dbReference>
<feature type="region of interest" description="Disordered" evidence="1">
    <location>
        <begin position="19"/>
        <end position="81"/>
    </location>
</feature>
<evidence type="ECO:0000313" key="3">
    <source>
        <dbReference type="WBParaSite" id="maker-unitig_35847-snap-gene-0.1-mRNA-1"/>
    </source>
</evidence>
<dbReference type="WBParaSite" id="maker-unitig_35847-snap-gene-0.1-mRNA-1">
    <property type="protein sequence ID" value="maker-unitig_35847-snap-gene-0.1-mRNA-1"/>
    <property type="gene ID" value="maker-unitig_35847-snap-gene-0.1"/>
</dbReference>
<evidence type="ECO:0000313" key="2">
    <source>
        <dbReference type="Proteomes" id="UP000095280"/>
    </source>
</evidence>